<reference evidence="3 4" key="1">
    <citation type="submission" date="2018-04" db="EMBL/GenBank/DDBJ databases">
        <title>Genomic Encyclopedia of Type Strains, Phase III (KMG-III): the genomes of soil and plant-associated and newly described type strains.</title>
        <authorList>
            <person name="Whitman W."/>
        </authorList>
    </citation>
    <scope>NUCLEOTIDE SEQUENCE [LARGE SCALE GENOMIC DNA]</scope>
    <source>
        <strain evidence="3 4">MA101b</strain>
    </source>
</reference>
<dbReference type="InterPro" id="IPR036866">
    <property type="entry name" value="RibonucZ/Hydroxyglut_hydro"/>
</dbReference>
<dbReference type="PANTHER" id="PTHR43546">
    <property type="entry name" value="UPF0173 METAL-DEPENDENT HYDROLASE MJ1163-RELATED"/>
    <property type="match status" value="1"/>
</dbReference>
<dbReference type="InterPro" id="IPR050114">
    <property type="entry name" value="UPF0173_UPF0282_UlaG_hydrolase"/>
</dbReference>
<evidence type="ECO:0000259" key="2">
    <source>
        <dbReference type="Pfam" id="PF12706"/>
    </source>
</evidence>
<organism evidence="3 4">
    <name type="scientific">Sphingomonas aurantiaca</name>
    <dbReference type="NCBI Taxonomy" id="185949"/>
    <lineage>
        <taxon>Bacteria</taxon>
        <taxon>Pseudomonadati</taxon>
        <taxon>Pseudomonadota</taxon>
        <taxon>Alphaproteobacteria</taxon>
        <taxon>Sphingomonadales</taxon>
        <taxon>Sphingomonadaceae</taxon>
        <taxon>Sphingomonas</taxon>
    </lineage>
</organism>
<dbReference type="InterPro" id="IPR006311">
    <property type="entry name" value="TAT_signal"/>
</dbReference>
<dbReference type="Proteomes" id="UP000244189">
    <property type="component" value="Unassembled WGS sequence"/>
</dbReference>
<name>A0A2T5GHG0_9SPHN</name>
<dbReference type="RefSeq" id="WP_107959516.1">
    <property type="nucleotide sequence ID" value="NZ_QAOG01000007.1"/>
</dbReference>
<dbReference type="Gene3D" id="3.60.15.10">
    <property type="entry name" value="Ribonuclease Z/Hydroxyacylglutathione hydrolase-like"/>
    <property type="match status" value="1"/>
</dbReference>
<gene>
    <name evidence="3" type="ORF">C8J26_3618</name>
</gene>
<dbReference type="PANTHER" id="PTHR43546:SF9">
    <property type="entry name" value="L-ASCORBATE-6-PHOSPHATE LACTONASE ULAG-RELATED"/>
    <property type="match status" value="1"/>
</dbReference>
<dbReference type="GO" id="GO:0016787">
    <property type="term" value="F:hydrolase activity"/>
    <property type="evidence" value="ECO:0007669"/>
    <property type="project" value="UniProtKB-KW"/>
</dbReference>
<protein>
    <submittedName>
        <fullName evidence="3">L-ascorbate metabolism protein UlaG (Beta-lactamase superfamily)</fullName>
    </submittedName>
</protein>
<evidence type="ECO:0000313" key="3">
    <source>
        <dbReference type="EMBL" id="PTQ58748.1"/>
    </source>
</evidence>
<dbReference type="Pfam" id="PF12706">
    <property type="entry name" value="Lactamase_B_2"/>
    <property type="match status" value="1"/>
</dbReference>
<dbReference type="PROSITE" id="PS51318">
    <property type="entry name" value="TAT"/>
    <property type="match status" value="1"/>
</dbReference>
<dbReference type="EMBL" id="QAOG01000007">
    <property type="protein sequence ID" value="PTQ58748.1"/>
    <property type="molecule type" value="Genomic_DNA"/>
</dbReference>
<evidence type="ECO:0000313" key="4">
    <source>
        <dbReference type="Proteomes" id="UP000244189"/>
    </source>
</evidence>
<keyword evidence="1" id="KW-0378">Hydrolase</keyword>
<evidence type="ECO:0000256" key="1">
    <source>
        <dbReference type="ARBA" id="ARBA00022801"/>
    </source>
</evidence>
<feature type="domain" description="Metallo-beta-lactamase" evidence="2">
    <location>
        <begin position="61"/>
        <end position="260"/>
    </location>
</feature>
<comment type="caution">
    <text evidence="3">The sequence shown here is derived from an EMBL/GenBank/DDBJ whole genome shotgun (WGS) entry which is preliminary data.</text>
</comment>
<dbReference type="AlphaFoldDB" id="A0A2T5GHG0"/>
<dbReference type="InterPro" id="IPR001279">
    <property type="entry name" value="Metallo-B-lactamas"/>
</dbReference>
<keyword evidence="4" id="KW-1185">Reference proteome</keyword>
<proteinExistence type="predicted"/>
<sequence>MTSETLSGLSRRQLLAAGGAAAVTLSVAPSLKAAPLPAPSTGDSIVQIRNATIRVNYAGVRFLVDPMFADPGAYPGFPGSAMSHLRNPLVPLPVAVADLVDADAVIVTHTHIDHWDDAAQKALPKAMPIFVQNATDAATIRGQGFSDVRIMTTDTRFKGVQLARTGGHHGGDAVLRAVPALDPVSGVVFRHQSHKSVYVVGDTVWDAAVSQAVQTYKPDVIVLNAGYAQWVDLGPILMGPQGVLSVHRAAPTAQLVATHMEAINHCVLSRADLAAFAKKEGFAQRLLIPADGENISI</sequence>
<accession>A0A2T5GHG0</accession>
<dbReference type="SUPFAM" id="SSF56281">
    <property type="entry name" value="Metallo-hydrolase/oxidoreductase"/>
    <property type="match status" value="1"/>
</dbReference>